<comment type="caution">
    <text evidence="2">The sequence shown here is derived from an EMBL/GenBank/DDBJ whole genome shotgun (WGS) entry which is preliminary data.</text>
</comment>
<dbReference type="RefSeq" id="WP_173007239.1">
    <property type="nucleotide sequence ID" value="NZ_WCHB01000053.1"/>
</dbReference>
<keyword evidence="1" id="KW-0472">Membrane</keyword>
<evidence type="ECO:0000313" key="2">
    <source>
        <dbReference type="EMBL" id="NRO35287.1"/>
    </source>
</evidence>
<protein>
    <submittedName>
        <fullName evidence="2">Uncharacterized protein</fullName>
    </submittedName>
</protein>
<gene>
    <name evidence="2" type="ORF">IMAU30003_01537</name>
</gene>
<dbReference type="AlphaFoldDB" id="A0A9Q5C0C9"/>
<evidence type="ECO:0000256" key="1">
    <source>
        <dbReference type="SAM" id="Phobius"/>
    </source>
</evidence>
<dbReference type="Proteomes" id="UP000651333">
    <property type="component" value="Unassembled WGS sequence"/>
</dbReference>
<dbReference type="EMBL" id="WCHB01000053">
    <property type="protein sequence ID" value="NRO35287.1"/>
    <property type="molecule type" value="Genomic_DNA"/>
</dbReference>
<feature type="transmembrane region" description="Helical" evidence="1">
    <location>
        <begin position="88"/>
        <end position="107"/>
    </location>
</feature>
<accession>A0A9Q5C0C9</accession>
<keyword evidence="1" id="KW-1133">Transmembrane helix</keyword>
<name>A0A9Q5C0C9_LACHE</name>
<reference evidence="2" key="1">
    <citation type="submission" date="2019-09" db="EMBL/GenBank/DDBJ databases">
        <title>Comparative genomic analysis of Lactobacillus helveticus.</title>
        <authorList>
            <person name="Zhang H."/>
            <person name="Chen Y."/>
            <person name="Zhong Z."/>
        </authorList>
    </citation>
    <scope>NUCLEOTIDE SEQUENCE</scope>
    <source>
        <strain evidence="2">IMAU30003</strain>
    </source>
</reference>
<organism evidence="2 3">
    <name type="scientific">Lactobacillus helveticus</name>
    <name type="common">Lactobacillus suntoryeus</name>
    <dbReference type="NCBI Taxonomy" id="1587"/>
    <lineage>
        <taxon>Bacteria</taxon>
        <taxon>Bacillati</taxon>
        <taxon>Bacillota</taxon>
        <taxon>Bacilli</taxon>
        <taxon>Lactobacillales</taxon>
        <taxon>Lactobacillaceae</taxon>
        <taxon>Lactobacillus</taxon>
    </lineage>
</organism>
<proteinExistence type="predicted"/>
<feature type="transmembrane region" description="Helical" evidence="1">
    <location>
        <begin position="127"/>
        <end position="153"/>
    </location>
</feature>
<sequence length="161" mass="18512">MIFALGQGNDSKWLSKEFFWGYLYLAFPLENFNFNVINCLPNNSFGQFFIEIIPEIISNKFGSVRPPVNSPVQSLNISTAFVEGYRTLGMIGCYFILLLILLVSAFIIKLTYENNKDQMFPQMCGILYVMCMSIFTNPFYFSITGVMIFIMLFKSLKFGKN</sequence>
<evidence type="ECO:0000313" key="3">
    <source>
        <dbReference type="Proteomes" id="UP000651333"/>
    </source>
</evidence>
<keyword evidence="1" id="KW-0812">Transmembrane</keyword>